<protein>
    <submittedName>
        <fullName evidence="2">Uncharacterized protein</fullName>
    </submittedName>
</protein>
<dbReference type="EMBL" id="JACJIA010000010">
    <property type="protein sequence ID" value="MBA8955110.1"/>
    <property type="molecule type" value="Genomic_DNA"/>
</dbReference>
<comment type="caution">
    <text evidence="2">The sequence shown here is derived from an EMBL/GenBank/DDBJ whole genome shotgun (WGS) entry which is preliminary data.</text>
</comment>
<name>A0A7W3LVQ9_ACTNM</name>
<evidence type="ECO:0000313" key="2">
    <source>
        <dbReference type="EMBL" id="MBA8955110.1"/>
    </source>
</evidence>
<dbReference type="AlphaFoldDB" id="A0A7W3LVQ9"/>
<organism evidence="2 3">
    <name type="scientific">Actinomadura namibiensis</name>
    <dbReference type="NCBI Taxonomy" id="182080"/>
    <lineage>
        <taxon>Bacteria</taxon>
        <taxon>Bacillati</taxon>
        <taxon>Actinomycetota</taxon>
        <taxon>Actinomycetes</taxon>
        <taxon>Streptosporangiales</taxon>
        <taxon>Thermomonosporaceae</taxon>
        <taxon>Actinomadura</taxon>
    </lineage>
</organism>
<evidence type="ECO:0000256" key="1">
    <source>
        <dbReference type="SAM" id="MobiDB-lite"/>
    </source>
</evidence>
<gene>
    <name evidence="2" type="ORF">HNR61_006767</name>
</gene>
<dbReference type="Proteomes" id="UP000572680">
    <property type="component" value="Unassembled WGS sequence"/>
</dbReference>
<keyword evidence="3" id="KW-1185">Reference proteome</keyword>
<sequence length="129" mass="12740">MGSAPGGSPLAVTASECGTVRVLDLATGRAIGAPIADGGGSGAVAVAVVDRRPVAVSGSGRQIGEPLVDGGWAPVLTATAGGRPVVLARGTGRDRAVWPLDVHGPGPALTDADPRSPFPPRPWAVGRRP</sequence>
<dbReference type="RefSeq" id="WP_182847107.1">
    <property type="nucleotide sequence ID" value="NZ_BAAALP010000085.1"/>
</dbReference>
<accession>A0A7W3LVQ9</accession>
<feature type="region of interest" description="Disordered" evidence="1">
    <location>
        <begin position="98"/>
        <end position="129"/>
    </location>
</feature>
<reference evidence="2 3" key="1">
    <citation type="submission" date="2020-08" db="EMBL/GenBank/DDBJ databases">
        <title>Genomic Encyclopedia of Type Strains, Phase IV (KMG-IV): sequencing the most valuable type-strain genomes for metagenomic binning, comparative biology and taxonomic classification.</title>
        <authorList>
            <person name="Goeker M."/>
        </authorList>
    </citation>
    <scope>NUCLEOTIDE SEQUENCE [LARGE SCALE GENOMIC DNA]</scope>
    <source>
        <strain evidence="2 3">DSM 44197</strain>
    </source>
</reference>
<evidence type="ECO:0000313" key="3">
    <source>
        <dbReference type="Proteomes" id="UP000572680"/>
    </source>
</evidence>
<proteinExistence type="predicted"/>